<proteinExistence type="predicted"/>
<dbReference type="AlphaFoldDB" id="A0AAU9LMB1"/>
<sequence>MEGLLVGVARTEVFRVNPSSFEETVVVAWNAEANLKAARPATYNYSSDGSVSMDCSQVEDEEAELHAAEQQIVRRCYICKSTGHLMAKCPARKAYLASKGRRPMGKPLVCRGKRRNPVGAGRPTGEELSSVEPLGGRSKQIPVPKRSELSKTERECKPGLLVGEGTVKGYDTQWIILIISGASDNYVRRTTVEGSQQYAEALVARESDTVCLATGTRVTVPKVPMDLIVKLLDFNSTERCLFLDLDARNDLILGMAWHTMD</sequence>
<protein>
    <recommendedName>
        <fullName evidence="3">CCHC-type domain-containing protein</fullName>
    </recommendedName>
</protein>
<dbReference type="SMART" id="SM00343">
    <property type="entry name" value="ZnF_C2HC"/>
    <property type="match status" value="1"/>
</dbReference>
<gene>
    <name evidence="4" type="ORF">PBS003_LOCUS8607</name>
</gene>
<feature type="region of interest" description="Disordered" evidence="2">
    <location>
        <begin position="106"/>
        <end position="149"/>
    </location>
</feature>
<dbReference type="GO" id="GO:0003676">
    <property type="term" value="F:nucleic acid binding"/>
    <property type="evidence" value="ECO:0007669"/>
    <property type="project" value="InterPro"/>
</dbReference>
<keyword evidence="1" id="KW-0862">Zinc</keyword>
<dbReference type="InterPro" id="IPR036875">
    <property type="entry name" value="Znf_CCHC_sf"/>
</dbReference>
<evidence type="ECO:0000259" key="3">
    <source>
        <dbReference type="PROSITE" id="PS50158"/>
    </source>
</evidence>
<dbReference type="SUPFAM" id="SSF57756">
    <property type="entry name" value="Retrovirus zinc finger-like domains"/>
    <property type="match status" value="1"/>
</dbReference>
<comment type="caution">
    <text evidence="4">The sequence shown here is derived from an EMBL/GenBank/DDBJ whole genome shotgun (WGS) entry which is preliminary data.</text>
</comment>
<reference evidence="4" key="1">
    <citation type="submission" date="2021-11" db="EMBL/GenBank/DDBJ databases">
        <authorList>
            <person name="Islam A."/>
            <person name="Islam S."/>
            <person name="Flora M.S."/>
            <person name="Rahman M."/>
            <person name="Ziaur R.M."/>
            <person name="Epstein J.H."/>
            <person name="Hassan M."/>
            <person name="Klassen M."/>
            <person name="Woodard K."/>
            <person name="Webb A."/>
            <person name="Webby R.J."/>
            <person name="El Zowalaty M.E."/>
        </authorList>
    </citation>
    <scope>NUCLEOTIDE SEQUENCE</scope>
    <source>
        <strain evidence="4">Pbs3</strain>
    </source>
</reference>
<dbReference type="PROSITE" id="PS50158">
    <property type="entry name" value="ZF_CCHC"/>
    <property type="match status" value="1"/>
</dbReference>
<keyword evidence="1" id="KW-0479">Metal-binding</keyword>
<evidence type="ECO:0000256" key="1">
    <source>
        <dbReference type="PROSITE-ProRule" id="PRU00047"/>
    </source>
</evidence>
<accession>A0AAU9LMB1</accession>
<organism evidence="4 5">
    <name type="scientific">Peronospora belbahrii</name>
    <dbReference type="NCBI Taxonomy" id="622444"/>
    <lineage>
        <taxon>Eukaryota</taxon>
        <taxon>Sar</taxon>
        <taxon>Stramenopiles</taxon>
        <taxon>Oomycota</taxon>
        <taxon>Peronosporomycetes</taxon>
        <taxon>Peronosporales</taxon>
        <taxon>Peronosporaceae</taxon>
        <taxon>Peronospora</taxon>
    </lineage>
</organism>
<name>A0AAU9LMB1_9STRA</name>
<dbReference type="InterPro" id="IPR001878">
    <property type="entry name" value="Znf_CCHC"/>
</dbReference>
<keyword evidence="1" id="KW-0863">Zinc-finger</keyword>
<evidence type="ECO:0000313" key="5">
    <source>
        <dbReference type="Proteomes" id="UP001160483"/>
    </source>
</evidence>
<dbReference type="EMBL" id="CAKKTJ010000331">
    <property type="protein sequence ID" value="CAH0482008.1"/>
    <property type="molecule type" value="Genomic_DNA"/>
</dbReference>
<dbReference type="GO" id="GO:0008270">
    <property type="term" value="F:zinc ion binding"/>
    <property type="evidence" value="ECO:0007669"/>
    <property type="project" value="UniProtKB-KW"/>
</dbReference>
<dbReference type="Gene3D" id="4.10.60.10">
    <property type="entry name" value="Zinc finger, CCHC-type"/>
    <property type="match status" value="1"/>
</dbReference>
<evidence type="ECO:0000256" key="2">
    <source>
        <dbReference type="SAM" id="MobiDB-lite"/>
    </source>
</evidence>
<evidence type="ECO:0000313" key="4">
    <source>
        <dbReference type="EMBL" id="CAH0482008.1"/>
    </source>
</evidence>
<feature type="domain" description="CCHC-type" evidence="3">
    <location>
        <begin position="74"/>
        <end position="90"/>
    </location>
</feature>
<dbReference type="Proteomes" id="UP001160483">
    <property type="component" value="Unassembled WGS sequence"/>
</dbReference>